<reference evidence="1" key="2">
    <citation type="submission" date="2017-11" db="EMBL/GenBank/DDBJ databases">
        <title>Coralsnake Venomics: Analyses of Venom Gland Transcriptomes and Proteomes of Six Brazilian Taxa.</title>
        <authorList>
            <person name="Aird S.D."/>
            <person name="Jorge da Silva N."/>
            <person name="Qiu L."/>
            <person name="Villar-Briones A."/>
            <person name="Aparecida-Saddi V."/>
            <person name="Campos-Telles M.P."/>
            <person name="Grau M."/>
            <person name="Mikheyev A.S."/>
        </authorList>
    </citation>
    <scope>NUCLEOTIDE SEQUENCE</scope>
    <source>
        <tissue evidence="1">Venom_gland</tissue>
    </source>
</reference>
<name>A0A2D4NUA1_MICSU</name>
<dbReference type="AlphaFoldDB" id="A0A2D4NUA1"/>
<evidence type="ECO:0000313" key="1">
    <source>
        <dbReference type="EMBL" id="LAB49260.1"/>
    </source>
</evidence>
<sequence>MDCFRRVLSPRWTLQNRFMKCESKYEINEESWHIIILQKKHVFLMQIDFFLMGYAIFAPLHKPVECRWMLVGRGRISPPPNFLELITAFEYLFYFVNSLSVLTNEVSQVCQMLF</sequence>
<organism evidence="1">
    <name type="scientific">Micrurus surinamensis</name>
    <name type="common">Surinam coral snake</name>
    <dbReference type="NCBI Taxonomy" id="129470"/>
    <lineage>
        <taxon>Eukaryota</taxon>
        <taxon>Metazoa</taxon>
        <taxon>Chordata</taxon>
        <taxon>Craniata</taxon>
        <taxon>Vertebrata</taxon>
        <taxon>Euteleostomi</taxon>
        <taxon>Lepidosauria</taxon>
        <taxon>Squamata</taxon>
        <taxon>Bifurcata</taxon>
        <taxon>Unidentata</taxon>
        <taxon>Episquamata</taxon>
        <taxon>Toxicofera</taxon>
        <taxon>Serpentes</taxon>
        <taxon>Colubroidea</taxon>
        <taxon>Elapidae</taxon>
        <taxon>Elapinae</taxon>
        <taxon>Micrurus</taxon>
    </lineage>
</organism>
<proteinExistence type="predicted"/>
<dbReference type="EMBL" id="IACN01023957">
    <property type="protein sequence ID" value="LAB49260.1"/>
    <property type="molecule type" value="Transcribed_RNA"/>
</dbReference>
<accession>A0A2D4NUA1</accession>
<reference evidence="1" key="1">
    <citation type="submission" date="2017-07" db="EMBL/GenBank/DDBJ databases">
        <authorList>
            <person name="Mikheyev A."/>
            <person name="Grau M."/>
        </authorList>
    </citation>
    <scope>NUCLEOTIDE SEQUENCE</scope>
    <source>
        <tissue evidence="1">Venom_gland</tissue>
    </source>
</reference>
<protein>
    <submittedName>
        <fullName evidence="1">Uncharacterized protein</fullName>
    </submittedName>
</protein>